<sequence>MISFGDLSAIRRSAAWTLVVTCAAVALVVAAMAALYTALPAVALDTGADQGALTWMVDGYTLVLACLVLPGGAIGDRYGRRRVLTIGLAVFAAASAIPLIVDNPAWLIASRAVAGAGAAFVMPATLSILTASLPDARRAHAVSVWAGVAGSGGVIGMVGSGLLLIRWSWHSIFLGMTAVALTLLAFAFTVPESQDSDRPRLEIRGMFWVVLSIGTAVFAVMEAPSRGWTDTRVLILGGCGVLSIVAFILTELRAENPLLDVRLFRRRGFASGALSITIQFLVTFGVMFLLVQHFQLILGFGPLKSAVALAPMVVPLVAMSLVSPTIAARVGLRMTTAAGLLTIAIGLVALLRLDTHSSYVDVLWPLLIMSAGLGISAAPSTNAIMMDTPAEKHGVSAAVNDATREIGAAIGIAVAGSILSANYSSRIANAMQYLPEPARGPVRSSLAGALEVAKRAGPSAAPLADYAKTAFWAGVQHSVLALSLISLVGALVLIPLAPGRTRTAACNGPRYAKPLNPHSVRVQDFLDVSGPGDL</sequence>
<feature type="transmembrane region" description="Helical" evidence="5">
    <location>
        <begin position="141"/>
        <end position="165"/>
    </location>
</feature>
<evidence type="ECO:0000256" key="1">
    <source>
        <dbReference type="ARBA" id="ARBA00004651"/>
    </source>
</evidence>
<feature type="transmembrane region" description="Helical" evidence="5">
    <location>
        <begin position="273"/>
        <end position="291"/>
    </location>
</feature>
<dbReference type="Pfam" id="PF07690">
    <property type="entry name" value="MFS_1"/>
    <property type="match status" value="1"/>
</dbReference>
<dbReference type="GO" id="GO:0022857">
    <property type="term" value="F:transmembrane transporter activity"/>
    <property type="evidence" value="ECO:0007669"/>
    <property type="project" value="InterPro"/>
</dbReference>
<reference evidence="7 8" key="1">
    <citation type="submission" date="2018-02" db="EMBL/GenBank/DDBJ databases">
        <title>8 Nocardia nova and 1 Nocardia cyriacigeorgica strain used for evolution to TMP-SMX.</title>
        <authorList>
            <person name="Mehta H."/>
            <person name="Weng J."/>
            <person name="Shamoo Y."/>
        </authorList>
    </citation>
    <scope>NUCLEOTIDE SEQUENCE [LARGE SCALE GENOMIC DNA]</scope>
    <source>
        <strain evidence="7 8">BAA2227</strain>
    </source>
</reference>
<evidence type="ECO:0000256" key="5">
    <source>
        <dbReference type="SAM" id="Phobius"/>
    </source>
</evidence>
<feature type="transmembrane region" description="Helical" evidence="5">
    <location>
        <begin position="363"/>
        <end position="385"/>
    </location>
</feature>
<keyword evidence="4 5" id="KW-0472">Membrane</keyword>
<dbReference type="Gene3D" id="1.20.1250.20">
    <property type="entry name" value="MFS general substrate transporter like domains"/>
    <property type="match status" value="1"/>
</dbReference>
<dbReference type="GO" id="GO:0005886">
    <property type="term" value="C:plasma membrane"/>
    <property type="evidence" value="ECO:0007669"/>
    <property type="project" value="UniProtKB-SubCell"/>
</dbReference>
<keyword evidence="8" id="KW-1185">Reference proteome</keyword>
<evidence type="ECO:0000256" key="4">
    <source>
        <dbReference type="ARBA" id="ARBA00023136"/>
    </source>
</evidence>
<dbReference type="InterPro" id="IPR011701">
    <property type="entry name" value="MFS"/>
</dbReference>
<dbReference type="PROSITE" id="PS50850">
    <property type="entry name" value="MFS"/>
    <property type="match status" value="1"/>
</dbReference>
<dbReference type="Gene3D" id="1.20.1720.10">
    <property type="entry name" value="Multidrug resistance protein D"/>
    <property type="match status" value="1"/>
</dbReference>
<dbReference type="SUPFAM" id="SSF103473">
    <property type="entry name" value="MFS general substrate transporter"/>
    <property type="match status" value="1"/>
</dbReference>
<feature type="transmembrane region" description="Helical" evidence="5">
    <location>
        <begin position="203"/>
        <end position="221"/>
    </location>
</feature>
<feature type="domain" description="Major facilitator superfamily (MFS) profile" evidence="6">
    <location>
        <begin position="17"/>
        <end position="501"/>
    </location>
</feature>
<organism evidence="7 8">
    <name type="scientific">Nocardia nova</name>
    <dbReference type="NCBI Taxonomy" id="37330"/>
    <lineage>
        <taxon>Bacteria</taxon>
        <taxon>Bacillati</taxon>
        <taxon>Actinomycetota</taxon>
        <taxon>Actinomycetes</taxon>
        <taxon>Mycobacteriales</taxon>
        <taxon>Nocardiaceae</taxon>
        <taxon>Nocardia</taxon>
    </lineage>
</organism>
<feature type="transmembrane region" description="Helical" evidence="5">
    <location>
        <begin position="107"/>
        <end position="129"/>
    </location>
</feature>
<gene>
    <name evidence="7" type="ORF">C5F51_32465</name>
</gene>
<keyword evidence="2 5" id="KW-0812">Transmembrane</keyword>
<feature type="transmembrane region" description="Helical" evidence="5">
    <location>
        <begin position="15"/>
        <end position="39"/>
    </location>
</feature>
<evidence type="ECO:0000256" key="3">
    <source>
        <dbReference type="ARBA" id="ARBA00022989"/>
    </source>
</evidence>
<dbReference type="PANTHER" id="PTHR42718">
    <property type="entry name" value="MAJOR FACILITATOR SUPERFAMILY MULTIDRUG TRANSPORTER MFSC"/>
    <property type="match status" value="1"/>
</dbReference>
<feature type="transmembrane region" description="Helical" evidence="5">
    <location>
        <begin position="51"/>
        <end position="71"/>
    </location>
</feature>
<keyword evidence="3 5" id="KW-1133">Transmembrane helix</keyword>
<feature type="transmembrane region" description="Helical" evidence="5">
    <location>
        <begin position="233"/>
        <end position="252"/>
    </location>
</feature>
<feature type="transmembrane region" description="Helical" evidence="5">
    <location>
        <begin position="406"/>
        <end position="425"/>
    </location>
</feature>
<protein>
    <submittedName>
        <fullName evidence="7">MFS transporter</fullName>
    </submittedName>
</protein>
<dbReference type="PANTHER" id="PTHR42718:SF42">
    <property type="entry name" value="EXPORT PROTEIN"/>
    <property type="match status" value="1"/>
</dbReference>
<feature type="transmembrane region" description="Helical" evidence="5">
    <location>
        <begin position="470"/>
        <end position="494"/>
    </location>
</feature>
<comment type="subcellular location">
    <subcellularLocation>
        <location evidence="1">Cell membrane</location>
        <topology evidence="1">Multi-pass membrane protein</topology>
    </subcellularLocation>
</comment>
<evidence type="ECO:0000259" key="6">
    <source>
        <dbReference type="PROSITE" id="PS50850"/>
    </source>
</evidence>
<accession>A0A2S5ZWE6</accession>
<comment type="caution">
    <text evidence="7">The sequence shown here is derived from an EMBL/GenBank/DDBJ whole genome shotgun (WGS) entry which is preliminary data.</text>
</comment>
<evidence type="ECO:0000256" key="2">
    <source>
        <dbReference type="ARBA" id="ARBA00022692"/>
    </source>
</evidence>
<dbReference type="InterPro" id="IPR020846">
    <property type="entry name" value="MFS_dom"/>
</dbReference>
<feature type="transmembrane region" description="Helical" evidence="5">
    <location>
        <begin position="297"/>
        <end position="318"/>
    </location>
</feature>
<dbReference type="AlphaFoldDB" id="A0A2S5ZWE6"/>
<proteinExistence type="predicted"/>
<evidence type="ECO:0000313" key="7">
    <source>
        <dbReference type="EMBL" id="PPJ21963.1"/>
    </source>
</evidence>
<feature type="transmembrane region" description="Helical" evidence="5">
    <location>
        <begin position="83"/>
        <end position="101"/>
    </location>
</feature>
<evidence type="ECO:0000313" key="8">
    <source>
        <dbReference type="Proteomes" id="UP000238356"/>
    </source>
</evidence>
<dbReference type="EMBL" id="PSZD01000033">
    <property type="protein sequence ID" value="PPJ21963.1"/>
    <property type="molecule type" value="Genomic_DNA"/>
</dbReference>
<feature type="transmembrane region" description="Helical" evidence="5">
    <location>
        <begin position="330"/>
        <end position="351"/>
    </location>
</feature>
<feature type="transmembrane region" description="Helical" evidence="5">
    <location>
        <begin position="171"/>
        <end position="191"/>
    </location>
</feature>
<dbReference type="InterPro" id="IPR036259">
    <property type="entry name" value="MFS_trans_sf"/>
</dbReference>
<dbReference type="Proteomes" id="UP000238356">
    <property type="component" value="Unassembled WGS sequence"/>
</dbReference>
<dbReference type="CDD" id="cd17321">
    <property type="entry name" value="MFS_MMR_MDR_like"/>
    <property type="match status" value="1"/>
</dbReference>
<name>A0A2S5ZWE6_9NOCA</name>